<evidence type="ECO:0000313" key="2">
    <source>
        <dbReference type="Proteomes" id="UP001433508"/>
    </source>
</evidence>
<dbReference type="Proteomes" id="UP001433508">
    <property type="component" value="Unassembled WGS sequence"/>
</dbReference>
<sequence>MSRLVLLLFTLIAIAQTVVGQAASSGPSFAIPAPSADTCVDPDGYTSCYNTASDVAFQCMNGTDSNTLITACGCVEYVSVINCLATHCWNQVYSCEYQQLAIDYIRTCPHFDYIPFFPPPDNAPAACSCNIGKVFLAVNETIGEVSNCDNAAAAVGDPGQSLQLQAACVCCGESASLSSLSSICPDTDPNQAGLQVIQDFFGGYNEPFSSCDQYLSQINCVSDLGFAQIDGGTYYGPGNLSLTGTQSLSDGPGCITSPISGATFTWTPITTPVTIVA</sequence>
<protein>
    <submittedName>
        <fullName evidence="1">Uncharacterized protein</fullName>
    </submittedName>
</protein>
<evidence type="ECO:0000313" key="1">
    <source>
        <dbReference type="EMBL" id="KAK9235438.1"/>
    </source>
</evidence>
<comment type="caution">
    <text evidence="1">The sequence shown here is derived from an EMBL/GenBank/DDBJ whole genome shotgun (WGS) entry which is preliminary data.</text>
</comment>
<keyword evidence="2" id="KW-1185">Reference proteome</keyword>
<feature type="non-terminal residue" evidence="1">
    <location>
        <position position="277"/>
    </location>
</feature>
<name>A0ACC3SUU3_LIPKO</name>
<organism evidence="1 2">
    <name type="scientific">Lipomyces kononenkoae</name>
    <name type="common">Yeast</name>
    <dbReference type="NCBI Taxonomy" id="34357"/>
    <lineage>
        <taxon>Eukaryota</taxon>
        <taxon>Fungi</taxon>
        <taxon>Dikarya</taxon>
        <taxon>Ascomycota</taxon>
        <taxon>Saccharomycotina</taxon>
        <taxon>Lipomycetes</taxon>
        <taxon>Lipomycetales</taxon>
        <taxon>Lipomycetaceae</taxon>
        <taxon>Lipomyces</taxon>
    </lineage>
</organism>
<proteinExistence type="predicted"/>
<dbReference type="EMBL" id="MU971416">
    <property type="protein sequence ID" value="KAK9235438.1"/>
    <property type="molecule type" value="Genomic_DNA"/>
</dbReference>
<gene>
    <name evidence="1" type="ORF">V1525DRAFT_348345</name>
</gene>
<reference evidence="2" key="1">
    <citation type="journal article" date="2024" name="Front. Bioeng. Biotechnol.">
        <title>Genome-scale model development and genomic sequencing of the oleaginous clade Lipomyces.</title>
        <authorList>
            <person name="Czajka J.J."/>
            <person name="Han Y."/>
            <person name="Kim J."/>
            <person name="Mondo S.J."/>
            <person name="Hofstad B.A."/>
            <person name="Robles A."/>
            <person name="Haridas S."/>
            <person name="Riley R."/>
            <person name="LaButti K."/>
            <person name="Pangilinan J."/>
            <person name="Andreopoulos W."/>
            <person name="Lipzen A."/>
            <person name="Yan J."/>
            <person name="Wang M."/>
            <person name="Ng V."/>
            <person name="Grigoriev I.V."/>
            <person name="Spatafora J.W."/>
            <person name="Magnuson J.K."/>
            <person name="Baker S.E."/>
            <person name="Pomraning K.R."/>
        </authorList>
    </citation>
    <scope>NUCLEOTIDE SEQUENCE [LARGE SCALE GENOMIC DNA]</scope>
    <source>
        <strain evidence="2">CBS 7786</strain>
    </source>
</reference>
<accession>A0ACC3SUU3</accession>